<dbReference type="GO" id="GO:0003700">
    <property type="term" value="F:DNA-binding transcription factor activity"/>
    <property type="evidence" value="ECO:0007669"/>
    <property type="project" value="TreeGrafter"/>
</dbReference>
<proteinExistence type="predicted"/>
<dbReference type="CDD" id="cd00038">
    <property type="entry name" value="CAP_ED"/>
    <property type="match status" value="1"/>
</dbReference>
<name>A0A0U1PZZ8_9BURK</name>
<dbReference type="InterPro" id="IPR018490">
    <property type="entry name" value="cNMP-bd_dom_sf"/>
</dbReference>
<sequence>MQPQQQPLRLSGESLLLSQFDSTGDAELPVVPWQRRARSLGARPLRPERGLALLQAAWSHQGPSQPFGRDDMAALAPFLQFQQVPAEREVVQQGEYGDFMLVQLSGVMGVERQGADGAPQRMAETHVGDFIGEMSLLDQGQRFSSCVTLTTCDLAVLTREGLDGMLHNQPQLAARLVMLLARKLSVRLRAVSASLRR</sequence>
<comment type="caution">
    <text evidence="2">The sequence shown here is derived from an EMBL/GenBank/DDBJ whole genome shotgun (WGS) entry which is preliminary data.</text>
</comment>
<dbReference type="InterPro" id="IPR000595">
    <property type="entry name" value="cNMP-bd_dom"/>
</dbReference>
<feature type="domain" description="Cyclic nucleotide-binding" evidence="1">
    <location>
        <begin position="75"/>
        <end position="183"/>
    </location>
</feature>
<dbReference type="SMART" id="SM00100">
    <property type="entry name" value="cNMP"/>
    <property type="match status" value="1"/>
</dbReference>
<dbReference type="PANTHER" id="PTHR24567:SF74">
    <property type="entry name" value="HTH-TYPE TRANSCRIPTIONAL REGULATOR ARCR"/>
    <property type="match status" value="1"/>
</dbReference>
<protein>
    <recommendedName>
        <fullName evidence="1">Cyclic nucleotide-binding domain-containing protein</fullName>
    </recommendedName>
</protein>
<evidence type="ECO:0000259" key="1">
    <source>
        <dbReference type="PROSITE" id="PS50042"/>
    </source>
</evidence>
<dbReference type="AlphaFoldDB" id="A0A0U1PZZ8"/>
<reference evidence="2 3" key="1">
    <citation type="submission" date="2015-05" db="EMBL/GenBank/DDBJ databases">
        <title>Draft genome sequence of Lampropedia sp. CT6, isolated from the microbial mat of a hot water spring, located at Manikaran, India.</title>
        <authorList>
            <person name="Tripathi C."/>
            <person name="Rani P."/>
            <person name="Mahato N.K."/>
            <person name="Lal R."/>
        </authorList>
    </citation>
    <scope>NUCLEOTIDE SEQUENCE [LARGE SCALE GENOMIC DNA]</scope>
    <source>
        <strain evidence="2 3">CT6</strain>
    </source>
</reference>
<dbReference type="SUPFAM" id="SSF51206">
    <property type="entry name" value="cAMP-binding domain-like"/>
    <property type="match status" value="1"/>
</dbReference>
<dbReference type="PROSITE" id="PS50042">
    <property type="entry name" value="CNMP_BINDING_3"/>
    <property type="match status" value="1"/>
</dbReference>
<accession>A0A0U1PZZ8</accession>
<evidence type="ECO:0000313" key="3">
    <source>
        <dbReference type="Proteomes" id="UP000050580"/>
    </source>
</evidence>
<keyword evidence="3" id="KW-1185">Reference proteome</keyword>
<evidence type="ECO:0000313" key="2">
    <source>
        <dbReference type="EMBL" id="KKW68082.1"/>
    </source>
</evidence>
<dbReference type="PANTHER" id="PTHR24567">
    <property type="entry name" value="CRP FAMILY TRANSCRIPTIONAL REGULATORY PROTEIN"/>
    <property type="match status" value="1"/>
</dbReference>
<organism evidence="2 3">
    <name type="scientific">Lampropedia cohaerens</name>
    <dbReference type="NCBI Taxonomy" id="1610491"/>
    <lineage>
        <taxon>Bacteria</taxon>
        <taxon>Pseudomonadati</taxon>
        <taxon>Pseudomonadota</taxon>
        <taxon>Betaproteobacteria</taxon>
        <taxon>Burkholderiales</taxon>
        <taxon>Comamonadaceae</taxon>
        <taxon>Lampropedia</taxon>
    </lineage>
</organism>
<dbReference type="GO" id="GO:0005829">
    <property type="term" value="C:cytosol"/>
    <property type="evidence" value="ECO:0007669"/>
    <property type="project" value="TreeGrafter"/>
</dbReference>
<dbReference type="InterPro" id="IPR050397">
    <property type="entry name" value="Env_Response_Regulators"/>
</dbReference>
<dbReference type="Gene3D" id="2.60.120.10">
    <property type="entry name" value="Jelly Rolls"/>
    <property type="match status" value="1"/>
</dbReference>
<dbReference type="Proteomes" id="UP000050580">
    <property type="component" value="Unassembled WGS sequence"/>
</dbReference>
<dbReference type="Pfam" id="PF00027">
    <property type="entry name" value="cNMP_binding"/>
    <property type="match status" value="1"/>
</dbReference>
<gene>
    <name evidence="2" type="ORF">AAV94_07600</name>
</gene>
<dbReference type="STRING" id="1610491.AAV94_07600"/>
<dbReference type="InterPro" id="IPR014710">
    <property type="entry name" value="RmlC-like_jellyroll"/>
</dbReference>
<dbReference type="EMBL" id="LBNQ01000023">
    <property type="protein sequence ID" value="KKW68082.1"/>
    <property type="molecule type" value="Genomic_DNA"/>
</dbReference>